<dbReference type="InterPro" id="IPR020476">
    <property type="entry name" value="Nudix_hydrolase"/>
</dbReference>
<name>B9D1I2_CAMRE</name>
<dbReference type="GO" id="GO:0019693">
    <property type="term" value="P:ribose phosphate metabolic process"/>
    <property type="evidence" value="ECO:0007669"/>
    <property type="project" value="TreeGrafter"/>
</dbReference>
<organism evidence="5 6">
    <name type="scientific">Campylobacter rectus RM3267</name>
    <dbReference type="NCBI Taxonomy" id="553218"/>
    <lineage>
        <taxon>Bacteria</taxon>
        <taxon>Pseudomonadati</taxon>
        <taxon>Campylobacterota</taxon>
        <taxon>Epsilonproteobacteria</taxon>
        <taxon>Campylobacterales</taxon>
        <taxon>Campylobacteraceae</taxon>
        <taxon>Campylobacter</taxon>
    </lineage>
</organism>
<dbReference type="InterPro" id="IPR000086">
    <property type="entry name" value="NUDIX_hydrolase_dom"/>
</dbReference>
<dbReference type="EMBL" id="ACFU01000009">
    <property type="protein sequence ID" value="EEF14177.1"/>
    <property type="molecule type" value="Genomic_DNA"/>
</dbReference>
<dbReference type="SUPFAM" id="SSF55811">
    <property type="entry name" value="Nudix"/>
    <property type="match status" value="1"/>
</dbReference>
<dbReference type="GO" id="GO:0008893">
    <property type="term" value="F:guanosine-3',5'-bis(diphosphate) 3'-diphosphatase activity"/>
    <property type="evidence" value="ECO:0007669"/>
    <property type="project" value="TreeGrafter"/>
</dbReference>
<evidence type="ECO:0000313" key="6">
    <source>
        <dbReference type="Proteomes" id="UP000003082"/>
    </source>
</evidence>
<evidence type="ECO:0000256" key="2">
    <source>
        <dbReference type="ARBA" id="ARBA00022801"/>
    </source>
</evidence>
<dbReference type="PANTHER" id="PTHR11839:SF22">
    <property type="entry name" value="NUDIX HYDROLASE 26, CHLOROPLASTIC"/>
    <property type="match status" value="1"/>
</dbReference>
<dbReference type="STRING" id="553218.CAMRE0001_0643"/>
<evidence type="ECO:0000256" key="1">
    <source>
        <dbReference type="ARBA" id="ARBA00001936"/>
    </source>
</evidence>
<dbReference type="Gene3D" id="3.90.79.10">
    <property type="entry name" value="Nucleoside Triphosphate Pyrophosphohydrolase"/>
    <property type="match status" value="1"/>
</dbReference>
<dbReference type="GO" id="GO:0034432">
    <property type="term" value="F:bis(5'-adenosyl)-pentaphosphatase activity"/>
    <property type="evidence" value="ECO:0007669"/>
    <property type="project" value="TreeGrafter"/>
</dbReference>
<evidence type="ECO:0000256" key="3">
    <source>
        <dbReference type="RuleBase" id="RU003476"/>
    </source>
</evidence>
<dbReference type="PRINTS" id="PR00502">
    <property type="entry name" value="NUDIXFAMILY"/>
</dbReference>
<dbReference type="GO" id="GO:0006753">
    <property type="term" value="P:nucleoside phosphate metabolic process"/>
    <property type="evidence" value="ECO:0007669"/>
    <property type="project" value="TreeGrafter"/>
</dbReference>
<proteinExistence type="inferred from homology"/>
<comment type="caution">
    <text evidence="5">The sequence shown here is derived from an EMBL/GenBank/DDBJ whole genome shotgun (WGS) entry which is preliminary data.</text>
</comment>
<dbReference type="PROSITE" id="PS51462">
    <property type="entry name" value="NUDIX"/>
    <property type="match status" value="1"/>
</dbReference>
<dbReference type="NCBIfam" id="NF001936">
    <property type="entry name" value="PRK00714.1-3"/>
    <property type="match status" value="1"/>
</dbReference>
<dbReference type="Pfam" id="PF00293">
    <property type="entry name" value="NUDIX"/>
    <property type="match status" value="1"/>
</dbReference>
<dbReference type="PANTHER" id="PTHR11839">
    <property type="entry name" value="UDP/ADP-SUGAR PYROPHOSPHATASE"/>
    <property type="match status" value="1"/>
</dbReference>
<dbReference type="InterPro" id="IPR015797">
    <property type="entry name" value="NUDIX_hydrolase-like_dom_sf"/>
</dbReference>
<gene>
    <name evidence="5" type="ORF">CAMRE0001_0643</name>
</gene>
<feature type="domain" description="Nudix hydrolase" evidence="4">
    <location>
        <begin position="51"/>
        <end position="194"/>
    </location>
</feature>
<sequence length="202" mass="23576">MEKLNSTLLNLNKIFKSKHQIFSPVCDIYLYLNYFSLKSPLKIFGKKMQKRYRPNVAAVILASSYPFDCKILIAQRCDLTGIWQFPQGGIDEGETPREALKRELKEEIGTDDIDVLSEYPQWLSYDFPEGVASRKFYNFDGQTQKYFLVRLRPGAKININTKKPEFSEYKFINSREVLNGINHFKKPIYGKVIGYFKEKGFI</sequence>
<dbReference type="NCBIfam" id="NF001938">
    <property type="entry name" value="PRK00714.1-5"/>
    <property type="match status" value="1"/>
</dbReference>
<dbReference type="eggNOG" id="COG0494">
    <property type="taxonomic scope" value="Bacteria"/>
</dbReference>
<dbReference type="InterPro" id="IPR022927">
    <property type="entry name" value="RppH"/>
</dbReference>
<dbReference type="EC" id="3.6.1.-" evidence="5"/>
<evidence type="ECO:0000259" key="4">
    <source>
        <dbReference type="PROSITE" id="PS51462"/>
    </source>
</evidence>
<dbReference type="PROSITE" id="PS00893">
    <property type="entry name" value="NUDIX_BOX"/>
    <property type="match status" value="1"/>
</dbReference>
<dbReference type="Proteomes" id="UP000003082">
    <property type="component" value="Unassembled WGS sequence"/>
</dbReference>
<comment type="similarity">
    <text evidence="3">Belongs to the Nudix hydrolase family.</text>
</comment>
<evidence type="ECO:0000313" key="5">
    <source>
        <dbReference type="EMBL" id="EEF14177.1"/>
    </source>
</evidence>
<dbReference type="CDD" id="cd03671">
    <property type="entry name" value="NUDIX_Ap4A_hydrolase_plant_like"/>
    <property type="match status" value="1"/>
</dbReference>
<keyword evidence="2 3" id="KW-0378">Hydrolase</keyword>
<comment type="cofactor">
    <cofactor evidence="1">
        <name>Mn(2+)</name>
        <dbReference type="ChEBI" id="CHEBI:29035"/>
    </cofactor>
</comment>
<dbReference type="AlphaFoldDB" id="B9D1I2"/>
<keyword evidence="6" id="KW-1185">Reference proteome</keyword>
<protein>
    <submittedName>
        <fullName evidence="5">Bis(5'-nucleosyl)-tetraphosphatase</fullName>
        <ecNumber evidence="5">3.6.1.-</ecNumber>
    </submittedName>
</protein>
<dbReference type="InterPro" id="IPR020084">
    <property type="entry name" value="NUDIX_hydrolase_CS"/>
</dbReference>
<accession>B9D1I2</accession>
<reference evidence="5 6" key="1">
    <citation type="submission" date="2008-08" db="EMBL/GenBank/DDBJ databases">
        <authorList>
            <person name="Madupu R."/>
            <person name="Durkin A.S."/>
            <person name="Torralba M."/>
            <person name="Methe B."/>
            <person name="Sutton G.G."/>
            <person name="Strausberg R.L."/>
            <person name="Nelson K.E."/>
        </authorList>
    </citation>
    <scope>NUCLEOTIDE SEQUENCE [LARGE SCALE GENOMIC DNA]</scope>
    <source>
        <strain evidence="5 6">RM3267</strain>
    </source>
</reference>